<dbReference type="InParanoid" id="A0A2P5HN83"/>
<keyword evidence="2" id="KW-1185">Reference proteome</keyword>
<evidence type="ECO:0000313" key="2">
    <source>
        <dbReference type="Proteomes" id="UP000094444"/>
    </source>
</evidence>
<accession>A0A2P5HN83</accession>
<dbReference type="Proteomes" id="UP000094444">
    <property type="component" value="Unassembled WGS sequence"/>
</dbReference>
<proteinExistence type="predicted"/>
<organism evidence="1 2">
    <name type="scientific">Diaporthe helianthi</name>
    <dbReference type="NCBI Taxonomy" id="158607"/>
    <lineage>
        <taxon>Eukaryota</taxon>
        <taxon>Fungi</taxon>
        <taxon>Dikarya</taxon>
        <taxon>Ascomycota</taxon>
        <taxon>Pezizomycotina</taxon>
        <taxon>Sordariomycetes</taxon>
        <taxon>Sordariomycetidae</taxon>
        <taxon>Diaporthales</taxon>
        <taxon>Diaporthaceae</taxon>
        <taxon>Diaporthe</taxon>
    </lineage>
</organism>
<dbReference type="SUPFAM" id="SSF56176">
    <property type="entry name" value="FAD-binding/transporter-associated domain-like"/>
    <property type="match status" value="1"/>
</dbReference>
<dbReference type="Gene3D" id="3.30.465.10">
    <property type="match status" value="1"/>
</dbReference>
<dbReference type="EMBL" id="MAVT02001188">
    <property type="protein sequence ID" value="POS71716.1"/>
    <property type="molecule type" value="Genomic_DNA"/>
</dbReference>
<evidence type="ECO:0008006" key="3">
    <source>
        <dbReference type="Google" id="ProtNLM"/>
    </source>
</evidence>
<gene>
    <name evidence="1" type="ORF">DHEL01_v209893</name>
</gene>
<dbReference type="InterPro" id="IPR036318">
    <property type="entry name" value="FAD-bd_PCMH-like_sf"/>
</dbReference>
<dbReference type="OrthoDB" id="2151789at2759"/>
<sequence>MLRDSGRLNFGSHECSALSSDAELGSKVLMPDAEAYDKRLQSYYSVNAAQAAWCMVLPQNTIDVSSIAKIISEYQCPFGIRSGAHSAFKGSNGVKDGITVDFTSFS</sequence>
<dbReference type="AlphaFoldDB" id="A0A2P5HN83"/>
<dbReference type="GO" id="GO:0050660">
    <property type="term" value="F:flavin adenine dinucleotide binding"/>
    <property type="evidence" value="ECO:0007669"/>
    <property type="project" value="InterPro"/>
</dbReference>
<protein>
    <recommendedName>
        <fullName evidence="3">FAD linked oxidase N-terminal domain-containing protein</fullName>
    </recommendedName>
</protein>
<dbReference type="InterPro" id="IPR016169">
    <property type="entry name" value="FAD-bd_PCMH_sub2"/>
</dbReference>
<reference evidence="1" key="1">
    <citation type="submission" date="2017-09" db="EMBL/GenBank/DDBJ databases">
        <title>Polyketide synthases of a Diaporthe helianthi virulent isolate.</title>
        <authorList>
            <person name="Baroncelli R."/>
        </authorList>
    </citation>
    <scope>NUCLEOTIDE SEQUENCE [LARGE SCALE GENOMIC DNA]</scope>
    <source>
        <strain evidence="1">7/96</strain>
    </source>
</reference>
<evidence type="ECO:0000313" key="1">
    <source>
        <dbReference type="EMBL" id="POS71716.1"/>
    </source>
</evidence>
<name>A0A2P5HN83_DIAHE</name>
<comment type="caution">
    <text evidence="1">The sequence shown here is derived from an EMBL/GenBank/DDBJ whole genome shotgun (WGS) entry which is preliminary data.</text>
</comment>
<dbReference type="STRING" id="158607.A0A2P5HN83"/>